<evidence type="ECO:0000256" key="2">
    <source>
        <dbReference type="SAM" id="Phobius"/>
    </source>
</evidence>
<feature type="non-terminal residue" evidence="3">
    <location>
        <position position="1"/>
    </location>
</feature>
<organism evidence="3 4">
    <name type="scientific">Thalassiosira oceanica</name>
    <name type="common">Marine diatom</name>
    <dbReference type="NCBI Taxonomy" id="159749"/>
    <lineage>
        <taxon>Eukaryota</taxon>
        <taxon>Sar</taxon>
        <taxon>Stramenopiles</taxon>
        <taxon>Ochrophyta</taxon>
        <taxon>Bacillariophyta</taxon>
        <taxon>Coscinodiscophyceae</taxon>
        <taxon>Thalassiosirophycidae</taxon>
        <taxon>Thalassiosirales</taxon>
        <taxon>Thalassiosiraceae</taxon>
        <taxon>Thalassiosira</taxon>
    </lineage>
</organism>
<evidence type="ECO:0000313" key="3">
    <source>
        <dbReference type="EMBL" id="EJK54598.1"/>
    </source>
</evidence>
<evidence type="ECO:0000256" key="1">
    <source>
        <dbReference type="SAM" id="MobiDB-lite"/>
    </source>
</evidence>
<keyword evidence="2" id="KW-1133">Transmembrane helix</keyword>
<comment type="caution">
    <text evidence="3">The sequence shown here is derived from an EMBL/GenBank/DDBJ whole genome shotgun (WGS) entry which is preliminary data.</text>
</comment>
<keyword evidence="2" id="KW-0472">Membrane</keyword>
<gene>
    <name evidence="3" type="ORF">THAOC_25757</name>
</gene>
<dbReference type="AlphaFoldDB" id="K0RLK5"/>
<name>K0RLK5_THAOC</name>
<keyword evidence="4" id="KW-1185">Reference proteome</keyword>
<evidence type="ECO:0000313" key="4">
    <source>
        <dbReference type="Proteomes" id="UP000266841"/>
    </source>
</evidence>
<accession>K0RLK5</accession>
<feature type="compositionally biased region" description="Gly residues" evidence="1">
    <location>
        <begin position="18"/>
        <end position="27"/>
    </location>
</feature>
<keyword evidence="2" id="KW-0812">Transmembrane</keyword>
<proteinExistence type="predicted"/>
<dbReference type="EMBL" id="AGNL01035596">
    <property type="protein sequence ID" value="EJK54598.1"/>
    <property type="molecule type" value="Genomic_DNA"/>
</dbReference>
<feature type="transmembrane region" description="Helical" evidence="2">
    <location>
        <begin position="176"/>
        <end position="196"/>
    </location>
</feature>
<reference evidence="3 4" key="1">
    <citation type="journal article" date="2012" name="Genome Biol.">
        <title>Genome and low-iron response of an oceanic diatom adapted to chronic iron limitation.</title>
        <authorList>
            <person name="Lommer M."/>
            <person name="Specht M."/>
            <person name="Roy A.S."/>
            <person name="Kraemer L."/>
            <person name="Andreson R."/>
            <person name="Gutowska M.A."/>
            <person name="Wolf J."/>
            <person name="Bergner S.V."/>
            <person name="Schilhabel M.B."/>
            <person name="Klostermeier U.C."/>
            <person name="Beiko R.G."/>
            <person name="Rosenstiel P."/>
            <person name="Hippler M."/>
            <person name="Laroche J."/>
        </authorList>
    </citation>
    <scope>NUCLEOTIDE SEQUENCE [LARGE SCALE GENOMIC DNA]</scope>
    <source>
        <strain evidence="3 4">CCMP1005</strain>
    </source>
</reference>
<protein>
    <submittedName>
        <fullName evidence="3">Uncharacterized protein</fullName>
    </submittedName>
</protein>
<dbReference type="Proteomes" id="UP000266841">
    <property type="component" value="Unassembled WGS sequence"/>
</dbReference>
<sequence>QGRGRPARPPPPTCRRGGSPGGRGGRSSAGPVDSGLADRDTGCGCDADGAASLAPPFPPFSAGAASWLDGPPSPPVATSDMKSPQMLIMAGSTAAAAEPCDCDCWLPRRGGPAGGPRDALALAGHHGKDIVRLEPGRPGEAVNVALRAAPGGSHLFRRGSRPAPSGHDAMTRPREVVWIFGLLGAVWTVGGCCVAVEGSSRGLRRTWAGAWVTSINIVAGEQKKSNFLYDVSIYSQGPWRSLRFVHPEDWHG</sequence>
<feature type="region of interest" description="Disordered" evidence="1">
    <location>
        <begin position="1"/>
        <end position="50"/>
    </location>
</feature>